<dbReference type="AlphaFoldDB" id="A0AAD6ZBI4"/>
<feature type="compositionally biased region" description="Polar residues" evidence="1">
    <location>
        <begin position="77"/>
        <end position="110"/>
    </location>
</feature>
<dbReference type="Proteomes" id="UP001218218">
    <property type="component" value="Unassembled WGS sequence"/>
</dbReference>
<dbReference type="EMBL" id="JARIHO010000064">
    <property type="protein sequence ID" value="KAJ7315002.1"/>
    <property type="molecule type" value="Genomic_DNA"/>
</dbReference>
<protein>
    <submittedName>
        <fullName evidence="2">Uncharacterized protein</fullName>
    </submittedName>
</protein>
<reference evidence="2" key="1">
    <citation type="submission" date="2023-03" db="EMBL/GenBank/DDBJ databases">
        <title>Massive genome expansion in bonnet fungi (Mycena s.s.) driven by repeated elements and novel gene families across ecological guilds.</title>
        <authorList>
            <consortium name="Lawrence Berkeley National Laboratory"/>
            <person name="Harder C.B."/>
            <person name="Miyauchi S."/>
            <person name="Viragh M."/>
            <person name="Kuo A."/>
            <person name="Thoen E."/>
            <person name="Andreopoulos B."/>
            <person name="Lu D."/>
            <person name="Skrede I."/>
            <person name="Drula E."/>
            <person name="Henrissat B."/>
            <person name="Morin E."/>
            <person name="Kohler A."/>
            <person name="Barry K."/>
            <person name="LaButti K."/>
            <person name="Morin E."/>
            <person name="Salamov A."/>
            <person name="Lipzen A."/>
            <person name="Mereny Z."/>
            <person name="Hegedus B."/>
            <person name="Baldrian P."/>
            <person name="Stursova M."/>
            <person name="Weitz H."/>
            <person name="Taylor A."/>
            <person name="Grigoriev I.V."/>
            <person name="Nagy L.G."/>
            <person name="Martin F."/>
            <person name="Kauserud H."/>
        </authorList>
    </citation>
    <scope>NUCLEOTIDE SEQUENCE</scope>
    <source>
        <strain evidence="2">CBHHK002</strain>
    </source>
</reference>
<keyword evidence="3" id="KW-1185">Reference proteome</keyword>
<feature type="region of interest" description="Disordered" evidence="1">
    <location>
        <begin position="1"/>
        <end position="164"/>
    </location>
</feature>
<accession>A0AAD6ZBI4</accession>
<feature type="compositionally biased region" description="Polar residues" evidence="1">
    <location>
        <begin position="154"/>
        <end position="163"/>
    </location>
</feature>
<organism evidence="2 3">
    <name type="scientific">Mycena albidolilacea</name>
    <dbReference type="NCBI Taxonomy" id="1033008"/>
    <lineage>
        <taxon>Eukaryota</taxon>
        <taxon>Fungi</taxon>
        <taxon>Dikarya</taxon>
        <taxon>Basidiomycota</taxon>
        <taxon>Agaricomycotina</taxon>
        <taxon>Agaricomycetes</taxon>
        <taxon>Agaricomycetidae</taxon>
        <taxon>Agaricales</taxon>
        <taxon>Marasmiineae</taxon>
        <taxon>Mycenaceae</taxon>
        <taxon>Mycena</taxon>
    </lineage>
</organism>
<evidence type="ECO:0000313" key="3">
    <source>
        <dbReference type="Proteomes" id="UP001218218"/>
    </source>
</evidence>
<proteinExistence type="predicted"/>
<gene>
    <name evidence="2" type="ORF">DFH08DRAFT_820970</name>
</gene>
<evidence type="ECO:0000313" key="2">
    <source>
        <dbReference type="EMBL" id="KAJ7315002.1"/>
    </source>
</evidence>
<name>A0AAD6ZBI4_9AGAR</name>
<feature type="compositionally biased region" description="Low complexity" evidence="1">
    <location>
        <begin position="38"/>
        <end position="75"/>
    </location>
</feature>
<comment type="caution">
    <text evidence="2">The sequence shown here is derived from an EMBL/GenBank/DDBJ whole genome shotgun (WGS) entry which is preliminary data.</text>
</comment>
<sequence length="281" mass="30287">MASPRRTLNRVPKPSKRALAASESPKFTLGKHKKTDSGAKSPGSSTKSSSSASRPKASASSSNSKISISSDSDANPELSSHTKSLSNNHSSLGRSTSITLLGNMDDNSSGEFEGEPNESNNMSQGDEDEGSEDDRQRKRAKQDKATKKGIANQHPKQPTTTNLPPKIQVLLFQYATANNNTARNLGMVQGCVYMGWIQDGWTARSRTPGQRTFPLLSALVHYKRPASDPTHYDRASVYIGVKANKRSNTLQQSFRLVGVKAKSLAQTAAGSQREHPSSSLS</sequence>
<evidence type="ECO:0000256" key="1">
    <source>
        <dbReference type="SAM" id="MobiDB-lite"/>
    </source>
</evidence>